<dbReference type="EMBL" id="PZZZ01000004">
    <property type="protein sequence ID" value="PTM95066.1"/>
    <property type="molecule type" value="Genomic_DNA"/>
</dbReference>
<gene>
    <name evidence="1" type="ORF">C7449_104129</name>
</gene>
<dbReference type="RefSeq" id="WP_108002817.1">
    <property type="nucleotide sequence ID" value="NZ_JBHEEX010000013.1"/>
</dbReference>
<evidence type="ECO:0008006" key="3">
    <source>
        <dbReference type="Google" id="ProtNLM"/>
    </source>
</evidence>
<dbReference type="AlphaFoldDB" id="A0A2T5B7U4"/>
<dbReference type="Gene3D" id="3.90.1690.10">
    <property type="entry name" value="phage-related protein like domain"/>
    <property type="match status" value="1"/>
</dbReference>
<evidence type="ECO:0000313" key="2">
    <source>
        <dbReference type="Proteomes" id="UP000241247"/>
    </source>
</evidence>
<proteinExistence type="predicted"/>
<sequence length="151" mass="16768">MCAAGRQRIRNSCGIYPNKLILGPFAYSALKNNDFIASRFRNVDLITADLLAKLFELDEVVEGQAMVANDKGEFANVWGNYAVLAYAPKNPGGVEEPSFGYTDTMKAHPFVEQPYWEENVKSWIYGVTYERAPVLAGMSAGYLFINPAAEE</sequence>
<reference evidence="1 2" key="1">
    <citation type="submission" date="2018-04" db="EMBL/GenBank/DDBJ databases">
        <title>Genomic Encyclopedia of Type Strains, Phase IV (KMG-IV): sequencing the most valuable type-strain genomes for metagenomic binning, comparative biology and taxonomic classification.</title>
        <authorList>
            <person name="Goeker M."/>
        </authorList>
    </citation>
    <scope>NUCLEOTIDE SEQUENCE [LARGE SCALE GENOMIC DNA]</scope>
    <source>
        <strain evidence="1 2">DSM 7138</strain>
    </source>
</reference>
<organism evidence="1 2">
    <name type="scientific">Mycoplana dimorpha</name>
    <dbReference type="NCBI Taxonomy" id="28320"/>
    <lineage>
        <taxon>Bacteria</taxon>
        <taxon>Pseudomonadati</taxon>
        <taxon>Pseudomonadota</taxon>
        <taxon>Alphaproteobacteria</taxon>
        <taxon>Hyphomicrobiales</taxon>
        <taxon>Rhizobiaceae</taxon>
        <taxon>Mycoplana</taxon>
    </lineage>
</organism>
<dbReference type="OrthoDB" id="5449178at2"/>
<keyword evidence="2" id="KW-1185">Reference proteome</keyword>
<protein>
    <recommendedName>
        <fullName evidence="3">Major capsid protein E</fullName>
    </recommendedName>
</protein>
<evidence type="ECO:0000313" key="1">
    <source>
        <dbReference type="EMBL" id="PTM95066.1"/>
    </source>
</evidence>
<accession>A0A2T5B7U4</accession>
<name>A0A2T5B7U4_MYCDI</name>
<dbReference type="InterPro" id="IPR053738">
    <property type="entry name" value="Lambda_capsid_assembly"/>
</dbReference>
<comment type="caution">
    <text evidence="1">The sequence shown here is derived from an EMBL/GenBank/DDBJ whole genome shotgun (WGS) entry which is preliminary data.</text>
</comment>
<dbReference type="Proteomes" id="UP000241247">
    <property type="component" value="Unassembled WGS sequence"/>
</dbReference>